<protein>
    <submittedName>
        <fullName evidence="1">Uncharacterized protein</fullName>
    </submittedName>
</protein>
<sequence length="69" mass="7531">MGRLSTPLGMLPSLLAVHNSCEAMKAKRVTLMSTAVHILIKHPAMHATMSEVCQLLRIYLTRPYPASAA</sequence>
<gene>
    <name evidence="1" type="ORF">PBY51_006388</name>
</gene>
<comment type="caution">
    <text evidence="1">The sequence shown here is derived from an EMBL/GenBank/DDBJ whole genome shotgun (WGS) entry which is preliminary data.</text>
</comment>
<proteinExistence type="predicted"/>
<dbReference type="EMBL" id="JAUZQC010000020">
    <property type="protein sequence ID" value="KAK5852535.1"/>
    <property type="molecule type" value="Genomic_DNA"/>
</dbReference>
<keyword evidence="2" id="KW-1185">Reference proteome</keyword>
<organism evidence="1 2">
    <name type="scientific">Eleginops maclovinus</name>
    <name type="common">Patagonian blennie</name>
    <name type="synonym">Eleginus maclovinus</name>
    <dbReference type="NCBI Taxonomy" id="56733"/>
    <lineage>
        <taxon>Eukaryota</taxon>
        <taxon>Metazoa</taxon>
        <taxon>Chordata</taxon>
        <taxon>Craniata</taxon>
        <taxon>Vertebrata</taxon>
        <taxon>Euteleostomi</taxon>
        <taxon>Actinopterygii</taxon>
        <taxon>Neopterygii</taxon>
        <taxon>Teleostei</taxon>
        <taxon>Neoteleostei</taxon>
        <taxon>Acanthomorphata</taxon>
        <taxon>Eupercaria</taxon>
        <taxon>Perciformes</taxon>
        <taxon>Notothenioidei</taxon>
        <taxon>Eleginopidae</taxon>
        <taxon>Eleginops</taxon>
    </lineage>
</organism>
<reference evidence="1 2" key="2">
    <citation type="journal article" date="2023" name="Mol. Biol. Evol.">
        <title>Genomics of Secondarily Temperate Adaptation in the Only Non-Antarctic Icefish.</title>
        <authorList>
            <person name="Rivera-Colon A.G."/>
            <person name="Rayamajhi N."/>
            <person name="Minhas B.F."/>
            <person name="Madrigal G."/>
            <person name="Bilyk K.T."/>
            <person name="Yoon V."/>
            <person name="Hune M."/>
            <person name="Gregory S."/>
            <person name="Cheng C.H.C."/>
            <person name="Catchen J.M."/>
        </authorList>
    </citation>
    <scope>NUCLEOTIDE SEQUENCE [LARGE SCALE GENOMIC DNA]</scope>
    <source>
        <strain evidence="1">JMC-PN-2008</strain>
    </source>
</reference>
<evidence type="ECO:0000313" key="1">
    <source>
        <dbReference type="EMBL" id="KAK5852535.1"/>
    </source>
</evidence>
<dbReference type="Proteomes" id="UP001346869">
    <property type="component" value="Unassembled WGS sequence"/>
</dbReference>
<reference evidence="1 2" key="1">
    <citation type="journal article" date="2023" name="Genes (Basel)">
        <title>Chromosome-Level Genome Assembly and Circadian Gene Repertoire of the Patagonia Blennie Eleginops maclovinus-The Closest Ancestral Proxy of Antarctic Cryonotothenioids.</title>
        <authorList>
            <person name="Cheng C.C."/>
            <person name="Rivera-Colon A.G."/>
            <person name="Minhas B.F."/>
            <person name="Wilson L."/>
            <person name="Rayamajhi N."/>
            <person name="Vargas-Chacoff L."/>
            <person name="Catchen J.M."/>
        </authorList>
    </citation>
    <scope>NUCLEOTIDE SEQUENCE [LARGE SCALE GENOMIC DNA]</scope>
    <source>
        <strain evidence="1">JMC-PN-2008</strain>
    </source>
</reference>
<name>A0AAN7X445_ELEMC</name>
<dbReference type="AlphaFoldDB" id="A0AAN7X445"/>
<evidence type="ECO:0000313" key="2">
    <source>
        <dbReference type="Proteomes" id="UP001346869"/>
    </source>
</evidence>
<accession>A0AAN7X445</accession>